<dbReference type="Proteomes" id="UP001253545">
    <property type="component" value="Unassembled WGS sequence"/>
</dbReference>
<dbReference type="InterPro" id="IPR021737">
    <property type="entry name" value="Phage_phiKZ_Orf197"/>
</dbReference>
<evidence type="ECO:0000313" key="2">
    <source>
        <dbReference type="EMBL" id="MDT0594234.1"/>
    </source>
</evidence>
<feature type="transmembrane region" description="Helical" evidence="1">
    <location>
        <begin position="50"/>
        <end position="77"/>
    </location>
</feature>
<dbReference type="RefSeq" id="WP_311367714.1">
    <property type="nucleotide sequence ID" value="NZ_JAVRHX010000001.1"/>
</dbReference>
<feature type="transmembrane region" description="Helical" evidence="1">
    <location>
        <begin position="220"/>
        <end position="239"/>
    </location>
</feature>
<keyword evidence="1" id="KW-1133">Transmembrane helix</keyword>
<keyword evidence="1" id="KW-0472">Membrane</keyword>
<feature type="transmembrane region" description="Helical" evidence="1">
    <location>
        <begin position="129"/>
        <end position="151"/>
    </location>
</feature>
<dbReference type="Pfam" id="PF11750">
    <property type="entry name" value="DUF3307"/>
    <property type="match status" value="1"/>
</dbReference>
<protein>
    <submittedName>
        <fullName evidence="2">DUF3307 domain-containing protein</fullName>
    </submittedName>
</protein>
<accession>A0ABU2ZPF3</accession>
<evidence type="ECO:0000256" key="1">
    <source>
        <dbReference type="SAM" id="Phobius"/>
    </source>
</evidence>
<feature type="transmembrane region" description="Helical" evidence="1">
    <location>
        <begin position="180"/>
        <end position="200"/>
    </location>
</feature>
<keyword evidence="3" id="KW-1185">Reference proteome</keyword>
<proteinExistence type="predicted"/>
<feature type="transmembrane region" description="Helical" evidence="1">
    <location>
        <begin position="89"/>
        <end position="109"/>
    </location>
</feature>
<dbReference type="EMBL" id="JAVRHX010000001">
    <property type="protein sequence ID" value="MDT0594234.1"/>
    <property type="molecule type" value="Genomic_DNA"/>
</dbReference>
<gene>
    <name evidence="2" type="ORF">RM552_05205</name>
</gene>
<comment type="caution">
    <text evidence="2">The sequence shown here is derived from an EMBL/GenBank/DDBJ whole genome shotgun (WGS) entry which is preliminary data.</text>
</comment>
<organism evidence="2 3">
    <name type="scientific">Glaciecola petra</name>
    <dbReference type="NCBI Taxonomy" id="3075602"/>
    <lineage>
        <taxon>Bacteria</taxon>
        <taxon>Pseudomonadati</taxon>
        <taxon>Pseudomonadota</taxon>
        <taxon>Gammaproteobacteria</taxon>
        <taxon>Alteromonadales</taxon>
        <taxon>Alteromonadaceae</taxon>
        <taxon>Glaciecola</taxon>
    </lineage>
</organism>
<name>A0ABU2ZPF3_9ALTE</name>
<keyword evidence="1" id="KW-0812">Transmembrane</keyword>
<sequence length="244" mass="27617">MTLFLLLLVGHIVADFYLQPQAWIMCKVQNKQRSLGLLKHMGVHTGITSVILFSYFASFTLPILIGLLIIIVSHYIIDIWKTHMGFTTKYFLIDQVSHVVVLLVVSLWLLGFDLSSVQTYLSTHANIDYVIYALAYLFAFKPLSILIQLLLRPYVNQFDAQEGNGGLQTAGEHIGALERILIITFILIDQFTGVGFLLAAKSIFRFGDMRRQQDRKLTEYIMLGTLLSFTSAIAVGLLVKQLWD</sequence>
<evidence type="ECO:0000313" key="3">
    <source>
        <dbReference type="Proteomes" id="UP001253545"/>
    </source>
</evidence>
<reference evidence="2 3" key="1">
    <citation type="submission" date="2023-09" db="EMBL/GenBank/DDBJ databases">
        <authorList>
            <person name="Rey-Velasco X."/>
        </authorList>
    </citation>
    <scope>NUCLEOTIDE SEQUENCE [LARGE SCALE GENOMIC DNA]</scope>
    <source>
        <strain evidence="2 3">P117</strain>
    </source>
</reference>